<dbReference type="RefSeq" id="WP_147230981.1">
    <property type="nucleotide sequence ID" value="NZ_VOSB01000003.1"/>
</dbReference>
<feature type="chain" id="PRO_5022897591" description="DUF4097 domain-containing protein" evidence="1">
    <location>
        <begin position="23"/>
        <end position="364"/>
    </location>
</feature>
<dbReference type="OrthoDB" id="1117657at2"/>
<comment type="caution">
    <text evidence="2">The sequence shown here is derived from an EMBL/GenBank/DDBJ whole genome shotgun (WGS) entry which is preliminary data.</text>
</comment>
<keyword evidence="1" id="KW-0732">Signal</keyword>
<evidence type="ECO:0000313" key="3">
    <source>
        <dbReference type="Proteomes" id="UP000321938"/>
    </source>
</evidence>
<name>A0A5C7BBU8_9FLAO</name>
<evidence type="ECO:0000313" key="2">
    <source>
        <dbReference type="EMBL" id="TXE19581.1"/>
    </source>
</evidence>
<reference evidence="2 3" key="1">
    <citation type="submission" date="2019-08" db="EMBL/GenBank/DDBJ databases">
        <title>Genome of Psychroserpens burtonensis ACAM 167.</title>
        <authorList>
            <person name="Bowman J.P."/>
        </authorList>
    </citation>
    <scope>NUCLEOTIDE SEQUENCE [LARGE SCALE GENOMIC DNA]</scope>
    <source>
        <strain evidence="2 3">ACAM 167</strain>
    </source>
</reference>
<dbReference type="Proteomes" id="UP000321938">
    <property type="component" value="Unassembled WGS sequence"/>
</dbReference>
<organism evidence="2 3">
    <name type="scientific">Psychroserpens burtonensis</name>
    <dbReference type="NCBI Taxonomy" id="49278"/>
    <lineage>
        <taxon>Bacteria</taxon>
        <taxon>Pseudomonadati</taxon>
        <taxon>Bacteroidota</taxon>
        <taxon>Flavobacteriia</taxon>
        <taxon>Flavobacteriales</taxon>
        <taxon>Flavobacteriaceae</taxon>
        <taxon>Psychroserpens</taxon>
    </lineage>
</organism>
<proteinExistence type="predicted"/>
<dbReference type="STRING" id="1123037.GCA_000425305_00794"/>
<evidence type="ECO:0000256" key="1">
    <source>
        <dbReference type="SAM" id="SignalP"/>
    </source>
</evidence>
<feature type="signal peptide" evidence="1">
    <location>
        <begin position="1"/>
        <end position="22"/>
    </location>
</feature>
<evidence type="ECO:0008006" key="4">
    <source>
        <dbReference type="Google" id="ProtNLM"/>
    </source>
</evidence>
<keyword evidence="3" id="KW-1185">Reference proteome</keyword>
<dbReference type="AlphaFoldDB" id="A0A5C7BBU8"/>
<dbReference type="EMBL" id="VOSB01000003">
    <property type="protein sequence ID" value="TXE19581.1"/>
    <property type="molecule type" value="Genomic_DNA"/>
</dbReference>
<protein>
    <recommendedName>
        <fullName evidence="4">DUF4097 domain-containing protein</fullName>
    </recommendedName>
</protein>
<sequence>MKTTILYKLLFAFILVPTLVFATEHEKWNGEHTKEKTIKKEFNVSPNAVLKVDNSYGNINITTYEGSTITFEVRIKTNGNDLEKVRQKLNDIDIEFSRSNAMVSAKTLFTKSKSNSWWNWGNNNKVNMEINYIIKMPITNSVDLNNDYGNIDLDKLEGRAVINCDYGKITTKELMANNNSITFDYTNNSYFEYINGGDINADYSGYTVGKAKKLSINADYTKSEVEIAENITYNCDYGSIKINNANNVTGNGDYLTVRLGKIYKNVNLKADYGSIKIGEMTANAGNIEIDSNFNGITIGYDSSYKFRFDIDLEYASLRDTDDFEFTKKRIESTDKYYQGYYGDSNSHNLIKIKSEYGSVTFKRN</sequence>
<accession>A0A5C7BBU8</accession>
<gene>
    <name evidence="2" type="ORF">ES692_02170</name>
</gene>